<dbReference type="Proteomes" id="UP000814128">
    <property type="component" value="Unassembled WGS sequence"/>
</dbReference>
<keyword evidence="2" id="KW-1185">Reference proteome</keyword>
<protein>
    <submittedName>
        <fullName evidence="1">Uncharacterized protein</fullName>
    </submittedName>
</protein>
<gene>
    <name evidence="1" type="ORF">K488DRAFT_88967</name>
</gene>
<proteinExistence type="predicted"/>
<dbReference type="EMBL" id="MU273691">
    <property type="protein sequence ID" value="KAI0029208.1"/>
    <property type="molecule type" value="Genomic_DNA"/>
</dbReference>
<sequence length="271" mass="29732">MEAKLKALKVADLKEILATASVSTPTRVNKADLIAKILASDPAQAVYRRKYEPDTVPSIPSKDSLLEPPEDDITWSDPEDVSIEATPSAKSFPAFSPHSTSTPMPTIANQQISKPADPSTGLDSEGRKLQARAVRFGLPNEEEKLRARAERFGMPTSGETPSVLATEEAEKELAARKARAERFGIPLVDSKQTPPELAHGRIGRRPQLRQPPGVPDASYERSKLFPRSQRSSTNKPSPNPAGKRKPVQDVDPEEAERRRKRAKRFGTGKKS</sequence>
<evidence type="ECO:0000313" key="1">
    <source>
        <dbReference type="EMBL" id="KAI0029208.1"/>
    </source>
</evidence>
<comment type="caution">
    <text evidence="1">The sequence shown here is derived from an EMBL/GenBank/DDBJ whole genome shotgun (WGS) entry which is preliminary data.</text>
</comment>
<organism evidence="1 2">
    <name type="scientific">Vararia minispora EC-137</name>
    <dbReference type="NCBI Taxonomy" id="1314806"/>
    <lineage>
        <taxon>Eukaryota</taxon>
        <taxon>Fungi</taxon>
        <taxon>Dikarya</taxon>
        <taxon>Basidiomycota</taxon>
        <taxon>Agaricomycotina</taxon>
        <taxon>Agaricomycetes</taxon>
        <taxon>Russulales</taxon>
        <taxon>Lachnocladiaceae</taxon>
        <taxon>Vararia</taxon>
    </lineage>
</organism>
<reference evidence="1" key="1">
    <citation type="submission" date="2021-02" db="EMBL/GenBank/DDBJ databases">
        <authorList>
            <consortium name="DOE Joint Genome Institute"/>
            <person name="Ahrendt S."/>
            <person name="Looney B.P."/>
            <person name="Miyauchi S."/>
            <person name="Morin E."/>
            <person name="Drula E."/>
            <person name="Courty P.E."/>
            <person name="Chicoki N."/>
            <person name="Fauchery L."/>
            <person name="Kohler A."/>
            <person name="Kuo A."/>
            <person name="Labutti K."/>
            <person name="Pangilinan J."/>
            <person name="Lipzen A."/>
            <person name="Riley R."/>
            <person name="Andreopoulos W."/>
            <person name="He G."/>
            <person name="Johnson J."/>
            <person name="Barry K.W."/>
            <person name="Grigoriev I.V."/>
            <person name="Nagy L."/>
            <person name="Hibbett D."/>
            <person name="Henrissat B."/>
            <person name="Matheny P.B."/>
            <person name="Labbe J."/>
            <person name="Martin F."/>
        </authorList>
    </citation>
    <scope>NUCLEOTIDE SEQUENCE</scope>
    <source>
        <strain evidence="1">EC-137</strain>
    </source>
</reference>
<reference evidence="1" key="2">
    <citation type="journal article" date="2022" name="New Phytol.">
        <title>Evolutionary transition to the ectomycorrhizal habit in the genomes of a hyperdiverse lineage of mushroom-forming fungi.</title>
        <authorList>
            <person name="Looney B."/>
            <person name="Miyauchi S."/>
            <person name="Morin E."/>
            <person name="Drula E."/>
            <person name="Courty P.E."/>
            <person name="Kohler A."/>
            <person name="Kuo A."/>
            <person name="LaButti K."/>
            <person name="Pangilinan J."/>
            <person name="Lipzen A."/>
            <person name="Riley R."/>
            <person name="Andreopoulos W."/>
            <person name="He G."/>
            <person name="Johnson J."/>
            <person name="Nolan M."/>
            <person name="Tritt A."/>
            <person name="Barry K.W."/>
            <person name="Grigoriev I.V."/>
            <person name="Nagy L.G."/>
            <person name="Hibbett D."/>
            <person name="Henrissat B."/>
            <person name="Matheny P.B."/>
            <person name="Labbe J."/>
            <person name="Martin F.M."/>
        </authorList>
    </citation>
    <scope>NUCLEOTIDE SEQUENCE</scope>
    <source>
        <strain evidence="1">EC-137</strain>
    </source>
</reference>
<name>A0ACB8QC65_9AGAM</name>
<evidence type="ECO:0000313" key="2">
    <source>
        <dbReference type="Proteomes" id="UP000814128"/>
    </source>
</evidence>
<accession>A0ACB8QC65</accession>